<feature type="signal peptide" evidence="10">
    <location>
        <begin position="1"/>
        <end position="20"/>
    </location>
</feature>
<dbReference type="Gene3D" id="3.40.50.200">
    <property type="entry name" value="Peptidase S8/S53 domain"/>
    <property type="match status" value="1"/>
</dbReference>
<feature type="chain" id="PRO_5025656128" description="subtilisin" evidence="10">
    <location>
        <begin position="21"/>
        <end position="486"/>
    </location>
</feature>
<evidence type="ECO:0000256" key="6">
    <source>
        <dbReference type="ARBA" id="ARBA00023619"/>
    </source>
</evidence>
<feature type="active site" description="Charge relay system" evidence="7 8">
    <location>
        <position position="223"/>
    </location>
</feature>
<name>A0A6A4Z4Y8_9STRA</name>
<sequence>SCIMFAHLAWIAALAAVASAKISASVFRHLDEAPTTDIVVEFSGTQLPLAHADVGLRSLETRSARLTHLTETLEAHAAAVQSGVKDILASQPESSTAATYESYFISNTLFVYGASAALVDQIAKDPAVSKVRSPFVGKLPVLQFEASAVGGNNTIDATNEWGIELINAPGVWAAGNRGEGVVVGSIDTGALYTHEALKSNWRSNYGWFDPTDKSKTPNDGNGHGTHTIGSSVGANGIGVAPGAQWISCRGCTTDSCPEAALTGCGQWMLCPTDVQGNNKKCELAPGVINNSWGGGAAGEDWYQATVDAWQKAGIIPVFANGNAGPNCATVASPGDYKNVIGVGAVGADDKLASFSSKGPTPDARIKPDVSAPGYKVRSSWNSGNSAYNTISGTSMATPHVTGAVALSLASHKGASFADVYNAFTTTVDTKTLTPDKANCGGVSDSKYPNNNYGFGRINVQRAVGGSTPSPPTKTPTPPTTSPTKTP</sequence>
<feature type="compositionally biased region" description="Pro residues" evidence="9">
    <location>
        <begin position="468"/>
        <end position="486"/>
    </location>
</feature>
<keyword evidence="3 8" id="KW-0378">Hydrolase</keyword>
<dbReference type="PANTHER" id="PTHR43806:SF67">
    <property type="entry name" value="EGF-LIKE DOMAIN-CONTAINING PROTEIN"/>
    <property type="match status" value="1"/>
</dbReference>
<dbReference type="InterPro" id="IPR036852">
    <property type="entry name" value="Peptidase_S8/S53_dom_sf"/>
</dbReference>
<keyword evidence="2 8" id="KW-0645">Protease</keyword>
<evidence type="ECO:0000256" key="7">
    <source>
        <dbReference type="PIRSR" id="PIRSR615500-1"/>
    </source>
</evidence>
<evidence type="ECO:0000259" key="11">
    <source>
        <dbReference type="Pfam" id="PF00082"/>
    </source>
</evidence>
<evidence type="ECO:0000256" key="5">
    <source>
        <dbReference type="ARBA" id="ARBA00023529"/>
    </source>
</evidence>
<dbReference type="EMBL" id="VJMH01003852">
    <property type="protein sequence ID" value="KAF0704642.1"/>
    <property type="molecule type" value="Genomic_DNA"/>
</dbReference>
<dbReference type="PANTHER" id="PTHR43806">
    <property type="entry name" value="PEPTIDASE S8"/>
    <property type="match status" value="1"/>
</dbReference>
<feature type="active site" description="Charge relay system" evidence="7 8">
    <location>
        <position position="187"/>
    </location>
</feature>
<keyword evidence="10" id="KW-0732">Signal</keyword>
<comment type="catalytic activity">
    <reaction evidence="5">
        <text>Hydrolysis of proteins with broad specificity for peptide bonds, and a preference for a large uncharged residue in P1. Hydrolyzes peptide amides.</text>
        <dbReference type="EC" id="3.4.21.62"/>
    </reaction>
</comment>
<dbReference type="InterPro" id="IPR023828">
    <property type="entry name" value="Peptidase_S8_Ser-AS"/>
</dbReference>
<dbReference type="InterPro" id="IPR050131">
    <property type="entry name" value="Peptidase_S8_subtilisin-like"/>
</dbReference>
<dbReference type="InterPro" id="IPR000209">
    <property type="entry name" value="Peptidase_S8/S53_dom"/>
</dbReference>
<keyword evidence="4 8" id="KW-0720">Serine protease</keyword>
<dbReference type="Pfam" id="PF00082">
    <property type="entry name" value="Peptidase_S8"/>
    <property type="match status" value="1"/>
</dbReference>
<dbReference type="OrthoDB" id="74291at2759"/>
<dbReference type="SUPFAM" id="SSF52743">
    <property type="entry name" value="Subtilisin-like"/>
    <property type="match status" value="1"/>
</dbReference>
<dbReference type="PROSITE" id="PS00138">
    <property type="entry name" value="SUBTILASE_SER"/>
    <property type="match status" value="1"/>
</dbReference>
<organism evidence="12">
    <name type="scientific">Aphanomyces stellatus</name>
    <dbReference type="NCBI Taxonomy" id="120398"/>
    <lineage>
        <taxon>Eukaryota</taxon>
        <taxon>Sar</taxon>
        <taxon>Stramenopiles</taxon>
        <taxon>Oomycota</taxon>
        <taxon>Saprolegniomycetes</taxon>
        <taxon>Saprolegniales</taxon>
        <taxon>Verrucalvaceae</taxon>
        <taxon>Aphanomyces</taxon>
    </lineage>
</organism>
<feature type="non-terminal residue" evidence="12">
    <location>
        <position position="486"/>
    </location>
</feature>
<evidence type="ECO:0000256" key="4">
    <source>
        <dbReference type="ARBA" id="ARBA00022825"/>
    </source>
</evidence>
<feature type="domain" description="Peptidase S8/S53" evidence="11">
    <location>
        <begin position="178"/>
        <end position="455"/>
    </location>
</feature>
<dbReference type="PROSITE" id="PS51892">
    <property type="entry name" value="SUBTILASE"/>
    <property type="match status" value="1"/>
</dbReference>
<proteinExistence type="inferred from homology"/>
<evidence type="ECO:0000256" key="9">
    <source>
        <dbReference type="SAM" id="MobiDB-lite"/>
    </source>
</evidence>
<feature type="region of interest" description="Disordered" evidence="9">
    <location>
        <begin position="460"/>
        <end position="486"/>
    </location>
</feature>
<evidence type="ECO:0000256" key="2">
    <source>
        <dbReference type="ARBA" id="ARBA00022670"/>
    </source>
</evidence>
<dbReference type="GO" id="GO:0006508">
    <property type="term" value="P:proteolysis"/>
    <property type="evidence" value="ECO:0007669"/>
    <property type="project" value="UniProtKB-KW"/>
</dbReference>
<comment type="caution">
    <text evidence="12">The sequence shown here is derived from an EMBL/GenBank/DDBJ whole genome shotgun (WGS) entry which is preliminary data.</text>
</comment>
<evidence type="ECO:0000256" key="10">
    <source>
        <dbReference type="SAM" id="SignalP"/>
    </source>
</evidence>
<feature type="non-terminal residue" evidence="12">
    <location>
        <position position="1"/>
    </location>
</feature>
<evidence type="ECO:0000256" key="1">
    <source>
        <dbReference type="ARBA" id="ARBA00011073"/>
    </source>
</evidence>
<dbReference type="GO" id="GO:0004252">
    <property type="term" value="F:serine-type endopeptidase activity"/>
    <property type="evidence" value="ECO:0007669"/>
    <property type="project" value="UniProtKB-UniRule"/>
</dbReference>
<dbReference type="AlphaFoldDB" id="A0A6A4Z4Y8"/>
<comment type="similarity">
    <text evidence="1 8">Belongs to the peptidase S8 family.</text>
</comment>
<gene>
    <name evidence="12" type="ORF">As57867_007270</name>
</gene>
<accession>A0A6A4Z4Y8</accession>
<feature type="active site" description="Charge relay system" evidence="7 8">
    <location>
        <position position="394"/>
    </location>
</feature>
<dbReference type="EC" id="3.4.21.62" evidence="6"/>
<dbReference type="PRINTS" id="PR00723">
    <property type="entry name" value="SUBTILISIN"/>
</dbReference>
<evidence type="ECO:0000256" key="8">
    <source>
        <dbReference type="PROSITE-ProRule" id="PRU01240"/>
    </source>
</evidence>
<dbReference type="InterPro" id="IPR015500">
    <property type="entry name" value="Peptidase_S8_subtilisin-rel"/>
</dbReference>
<protein>
    <recommendedName>
        <fullName evidence="6">subtilisin</fullName>
        <ecNumber evidence="6">3.4.21.62</ecNumber>
    </recommendedName>
</protein>
<evidence type="ECO:0000256" key="3">
    <source>
        <dbReference type="ARBA" id="ARBA00022801"/>
    </source>
</evidence>
<reference evidence="12" key="1">
    <citation type="submission" date="2019-06" db="EMBL/GenBank/DDBJ databases">
        <title>Genomics analysis of Aphanomyces spp. identifies a new class of oomycete effector associated with host adaptation.</title>
        <authorList>
            <person name="Gaulin E."/>
        </authorList>
    </citation>
    <scope>NUCLEOTIDE SEQUENCE</scope>
    <source>
        <strain evidence="12">CBS 578.67</strain>
    </source>
</reference>
<evidence type="ECO:0000313" key="12">
    <source>
        <dbReference type="EMBL" id="KAF0704642.1"/>
    </source>
</evidence>